<evidence type="ECO:0000313" key="3">
    <source>
        <dbReference type="Proteomes" id="UP000280501"/>
    </source>
</evidence>
<dbReference type="RefSeq" id="WP_123813782.1">
    <property type="nucleotide sequence ID" value="NZ_RKQZ01000001.1"/>
</dbReference>
<reference evidence="2 3" key="1">
    <citation type="submission" date="2018-11" db="EMBL/GenBank/DDBJ databases">
        <title>Sequencing the genomes of 1000 actinobacteria strains.</title>
        <authorList>
            <person name="Klenk H.-P."/>
        </authorList>
    </citation>
    <scope>NUCLEOTIDE SEQUENCE [LARGE SCALE GENOMIC DNA]</scope>
    <source>
        <strain evidence="2 3">DSM 15700</strain>
    </source>
</reference>
<dbReference type="EMBL" id="RKQZ01000001">
    <property type="protein sequence ID" value="RPF20641.1"/>
    <property type="molecule type" value="Genomic_DNA"/>
</dbReference>
<evidence type="ECO:0000256" key="1">
    <source>
        <dbReference type="SAM" id="Phobius"/>
    </source>
</evidence>
<keyword evidence="1" id="KW-0812">Transmembrane</keyword>
<protein>
    <submittedName>
        <fullName evidence="2">Uncharacterized protein</fullName>
    </submittedName>
</protein>
<feature type="transmembrane region" description="Helical" evidence="1">
    <location>
        <begin position="166"/>
        <end position="187"/>
    </location>
</feature>
<keyword evidence="1" id="KW-1133">Transmembrane helix</keyword>
<keyword evidence="1" id="KW-0472">Membrane</keyword>
<feature type="transmembrane region" description="Helical" evidence="1">
    <location>
        <begin position="135"/>
        <end position="160"/>
    </location>
</feature>
<feature type="transmembrane region" description="Helical" evidence="1">
    <location>
        <begin position="33"/>
        <end position="51"/>
    </location>
</feature>
<dbReference type="Proteomes" id="UP000280501">
    <property type="component" value="Unassembled WGS sequence"/>
</dbReference>
<dbReference type="OrthoDB" id="5142702at2"/>
<comment type="caution">
    <text evidence="2">The sequence shown here is derived from an EMBL/GenBank/DDBJ whole genome shotgun (WGS) entry which is preliminary data.</text>
</comment>
<name>A0A3N4ZL55_9MICO</name>
<sequence>MTTKNRILCALLGAGAVSLTFVIISWVPDALTWLLGVGGSVLFLVSLAIPGPTYMKQPPWHSVTILDRGYMTPAEVHQMLGIWLPTQSEHLEARDAQWTVARHVPRWRGDHVVQVLDYRGVVAERRFEPLSALQWVGVHIFPVFLGVGLALPLLAAIGFGTFGSNWLTALVLFAVWGAVAMAVRGALDRWVIHRVVWEPELTPDGTRFVER</sequence>
<proteinExistence type="predicted"/>
<feature type="transmembrane region" description="Helical" evidence="1">
    <location>
        <begin position="7"/>
        <end position="27"/>
    </location>
</feature>
<gene>
    <name evidence="2" type="ORF">EDD34_1238</name>
</gene>
<accession>A0A3N4ZL55</accession>
<evidence type="ECO:0000313" key="2">
    <source>
        <dbReference type="EMBL" id="RPF20641.1"/>
    </source>
</evidence>
<organism evidence="2 3">
    <name type="scientific">Myceligenerans xiligouense</name>
    <dbReference type="NCBI Taxonomy" id="253184"/>
    <lineage>
        <taxon>Bacteria</taxon>
        <taxon>Bacillati</taxon>
        <taxon>Actinomycetota</taxon>
        <taxon>Actinomycetes</taxon>
        <taxon>Micrococcales</taxon>
        <taxon>Promicromonosporaceae</taxon>
        <taxon>Myceligenerans</taxon>
    </lineage>
</organism>
<keyword evidence="3" id="KW-1185">Reference proteome</keyword>
<dbReference type="AlphaFoldDB" id="A0A3N4ZL55"/>